<accession>A0A7W9UWP6</accession>
<feature type="region of interest" description="Disordered" evidence="1">
    <location>
        <begin position="1"/>
        <end position="47"/>
    </location>
</feature>
<keyword evidence="3" id="KW-1185">Reference proteome</keyword>
<evidence type="ECO:0000313" key="2">
    <source>
        <dbReference type="EMBL" id="MBB5933767.1"/>
    </source>
</evidence>
<proteinExistence type="predicted"/>
<comment type="caution">
    <text evidence="2">The sequence shown here is derived from an EMBL/GenBank/DDBJ whole genome shotgun (WGS) entry which is preliminary data.</text>
</comment>
<name>A0A7W9UWP6_9ACTN</name>
<reference evidence="2 3" key="1">
    <citation type="submission" date="2020-08" db="EMBL/GenBank/DDBJ databases">
        <title>Genomic Encyclopedia of Type Strains, Phase III (KMG-III): the genomes of soil and plant-associated and newly described type strains.</title>
        <authorList>
            <person name="Whitman W."/>
        </authorList>
    </citation>
    <scope>NUCLEOTIDE SEQUENCE [LARGE SCALE GENOMIC DNA]</scope>
    <source>
        <strain evidence="2 3">CECT 8305</strain>
    </source>
</reference>
<organism evidence="2 3">
    <name type="scientific">Streptomyces zagrosensis</name>
    <dbReference type="NCBI Taxonomy" id="1042984"/>
    <lineage>
        <taxon>Bacteria</taxon>
        <taxon>Bacillati</taxon>
        <taxon>Actinomycetota</taxon>
        <taxon>Actinomycetes</taxon>
        <taxon>Kitasatosporales</taxon>
        <taxon>Streptomycetaceae</taxon>
        <taxon>Streptomyces</taxon>
    </lineage>
</organism>
<dbReference type="Proteomes" id="UP000588098">
    <property type="component" value="Unassembled WGS sequence"/>
</dbReference>
<sequence>MPTEPKGDNRKAPQGWRMDPVTSRPAYQDGDGNIRVPMWPTENGPCG</sequence>
<evidence type="ECO:0000256" key="1">
    <source>
        <dbReference type="SAM" id="MobiDB-lite"/>
    </source>
</evidence>
<dbReference type="AlphaFoldDB" id="A0A7W9UWP6"/>
<protein>
    <submittedName>
        <fullName evidence="2">Uncharacterized protein</fullName>
    </submittedName>
</protein>
<evidence type="ECO:0000313" key="3">
    <source>
        <dbReference type="Proteomes" id="UP000588098"/>
    </source>
</evidence>
<feature type="compositionally biased region" description="Basic and acidic residues" evidence="1">
    <location>
        <begin position="1"/>
        <end position="11"/>
    </location>
</feature>
<gene>
    <name evidence="2" type="ORF">FHS42_000793</name>
</gene>
<dbReference type="EMBL" id="JACHJL010000002">
    <property type="protein sequence ID" value="MBB5933767.1"/>
    <property type="molecule type" value="Genomic_DNA"/>
</dbReference>